<dbReference type="RefSeq" id="WP_015254866.1">
    <property type="nucleotide sequence ID" value="NZ_CAJRAY010000070.1"/>
</dbReference>
<feature type="compositionally biased region" description="Basic and acidic residues" evidence="1">
    <location>
        <begin position="52"/>
        <end position="64"/>
    </location>
</feature>
<feature type="transmembrane region" description="Helical" evidence="2">
    <location>
        <begin position="7"/>
        <end position="25"/>
    </location>
</feature>
<keyword evidence="4" id="KW-1185">Reference proteome</keyword>
<proteinExistence type="predicted"/>
<organism evidence="3 4">
    <name type="scientific">Thermobacillus xylanilyticus</name>
    <dbReference type="NCBI Taxonomy" id="76633"/>
    <lineage>
        <taxon>Bacteria</taxon>
        <taxon>Bacillati</taxon>
        <taxon>Bacillota</taxon>
        <taxon>Bacilli</taxon>
        <taxon>Bacillales</taxon>
        <taxon>Paenibacillaceae</taxon>
        <taxon>Thermobacillus</taxon>
    </lineage>
</organism>
<gene>
    <name evidence="3" type="primary">txxe 1893</name>
    <name evidence="3" type="ORF">TXXE_13490</name>
</gene>
<evidence type="ECO:0000313" key="4">
    <source>
        <dbReference type="Proteomes" id="UP000681526"/>
    </source>
</evidence>
<accession>A0ABM8V6B7</accession>
<dbReference type="Proteomes" id="UP000681526">
    <property type="component" value="Unassembled WGS sequence"/>
</dbReference>
<reference evidence="3 4" key="1">
    <citation type="submission" date="2021-04" db="EMBL/GenBank/DDBJ databases">
        <authorList>
            <person name="Rakotoarivonina H."/>
        </authorList>
    </citation>
    <scope>NUCLEOTIDE SEQUENCE [LARGE SCALE GENOMIC DNA]</scope>
    <source>
        <strain evidence="3 4">XE</strain>
    </source>
</reference>
<protein>
    <submittedName>
        <fullName evidence="3">Uncharacterized protein</fullName>
    </submittedName>
</protein>
<feature type="region of interest" description="Disordered" evidence="1">
    <location>
        <begin position="50"/>
        <end position="97"/>
    </location>
</feature>
<sequence length="97" mass="11081">MRRRLTPVSAILLTLAAIGLVAMLIDRPIDLIIPAVVFGIVFLLYKFPPGRSRREYRPPRPSARERRKTGAASRRKSAPFKVIEGGRDDDEDRPRYH</sequence>
<name>A0ABM8V6B7_THEXY</name>
<feature type="compositionally biased region" description="Basic residues" evidence="1">
    <location>
        <begin position="65"/>
        <end position="78"/>
    </location>
</feature>
<keyword evidence="2" id="KW-1133">Transmembrane helix</keyword>
<dbReference type="EMBL" id="CAJRAY010000070">
    <property type="protein sequence ID" value="CAG5089878.1"/>
    <property type="molecule type" value="Genomic_DNA"/>
</dbReference>
<feature type="transmembrane region" description="Helical" evidence="2">
    <location>
        <begin position="31"/>
        <end position="47"/>
    </location>
</feature>
<evidence type="ECO:0000313" key="3">
    <source>
        <dbReference type="EMBL" id="CAG5089878.1"/>
    </source>
</evidence>
<evidence type="ECO:0000256" key="1">
    <source>
        <dbReference type="SAM" id="MobiDB-lite"/>
    </source>
</evidence>
<comment type="caution">
    <text evidence="3">The sequence shown here is derived from an EMBL/GenBank/DDBJ whole genome shotgun (WGS) entry which is preliminary data.</text>
</comment>
<evidence type="ECO:0000256" key="2">
    <source>
        <dbReference type="SAM" id="Phobius"/>
    </source>
</evidence>
<keyword evidence="2" id="KW-0812">Transmembrane</keyword>
<keyword evidence="2" id="KW-0472">Membrane</keyword>